<dbReference type="AlphaFoldDB" id="A0AAW2G1K3"/>
<dbReference type="Proteomes" id="UP001430953">
    <property type="component" value="Unassembled WGS sequence"/>
</dbReference>
<gene>
    <name evidence="1" type="ORF">PUN28_008558</name>
</gene>
<reference evidence="1 2" key="1">
    <citation type="submission" date="2023-03" db="EMBL/GenBank/DDBJ databases">
        <title>High recombination rates correlate with genetic variation in Cardiocondyla obscurior ants.</title>
        <authorList>
            <person name="Errbii M."/>
        </authorList>
    </citation>
    <scope>NUCLEOTIDE SEQUENCE [LARGE SCALE GENOMIC DNA]</scope>
    <source>
        <strain evidence="1">Alpha-2009</strain>
        <tissue evidence="1">Whole body</tissue>
    </source>
</reference>
<proteinExistence type="predicted"/>
<accession>A0AAW2G1K3</accession>
<protein>
    <submittedName>
        <fullName evidence="1">Uncharacterized protein</fullName>
    </submittedName>
</protein>
<name>A0AAW2G1K3_9HYME</name>
<dbReference type="EMBL" id="JADYXP020000007">
    <property type="protein sequence ID" value="KAL0120929.1"/>
    <property type="molecule type" value="Genomic_DNA"/>
</dbReference>
<sequence length="94" mass="10819">MPSEYKCHRDIKIATTYIPNGNKILYFAFRESGQEELSFAFWVTRPFARNENTEIGVAVIETSQSFVASTTAIKIAHIAWNLIVSDDRFRNNFL</sequence>
<organism evidence="1 2">
    <name type="scientific">Cardiocondyla obscurior</name>
    <dbReference type="NCBI Taxonomy" id="286306"/>
    <lineage>
        <taxon>Eukaryota</taxon>
        <taxon>Metazoa</taxon>
        <taxon>Ecdysozoa</taxon>
        <taxon>Arthropoda</taxon>
        <taxon>Hexapoda</taxon>
        <taxon>Insecta</taxon>
        <taxon>Pterygota</taxon>
        <taxon>Neoptera</taxon>
        <taxon>Endopterygota</taxon>
        <taxon>Hymenoptera</taxon>
        <taxon>Apocrita</taxon>
        <taxon>Aculeata</taxon>
        <taxon>Formicoidea</taxon>
        <taxon>Formicidae</taxon>
        <taxon>Myrmicinae</taxon>
        <taxon>Cardiocondyla</taxon>
    </lineage>
</organism>
<evidence type="ECO:0000313" key="2">
    <source>
        <dbReference type="Proteomes" id="UP001430953"/>
    </source>
</evidence>
<comment type="caution">
    <text evidence="1">The sequence shown here is derived from an EMBL/GenBank/DDBJ whole genome shotgun (WGS) entry which is preliminary data.</text>
</comment>
<evidence type="ECO:0000313" key="1">
    <source>
        <dbReference type="EMBL" id="KAL0120929.1"/>
    </source>
</evidence>
<keyword evidence="2" id="KW-1185">Reference proteome</keyword>